<accession>A0AAN6YXN3</accession>
<name>A0AAN6YXN3_9PEZI</name>
<feature type="chain" id="PRO_5042887508" description="DUF7735 domain-containing protein" evidence="2">
    <location>
        <begin position="20"/>
        <end position="235"/>
    </location>
</feature>
<protein>
    <recommendedName>
        <fullName evidence="3">DUF7735 domain-containing protein</fullName>
    </recommendedName>
</protein>
<dbReference type="EMBL" id="MU853332">
    <property type="protein sequence ID" value="KAK4117920.1"/>
    <property type="molecule type" value="Genomic_DNA"/>
</dbReference>
<dbReference type="Pfam" id="PF24870">
    <property type="entry name" value="DUF7735"/>
    <property type="match status" value="1"/>
</dbReference>
<feature type="region of interest" description="Disordered" evidence="1">
    <location>
        <begin position="170"/>
        <end position="213"/>
    </location>
</feature>
<evidence type="ECO:0000256" key="2">
    <source>
        <dbReference type="SAM" id="SignalP"/>
    </source>
</evidence>
<evidence type="ECO:0000313" key="4">
    <source>
        <dbReference type="EMBL" id="KAK4117920.1"/>
    </source>
</evidence>
<evidence type="ECO:0000256" key="1">
    <source>
        <dbReference type="SAM" id="MobiDB-lite"/>
    </source>
</evidence>
<evidence type="ECO:0000313" key="5">
    <source>
        <dbReference type="Proteomes" id="UP001302812"/>
    </source>
</evidence>
<evidence type="ECO:0000259" key="3">
    <source>
        <dbReference type="Pfam" id="PF24870"/>
    </source>
</evidence>
<feature type="signal peptide" evidence="2">
    <location>
        <begin position="1"/>
        <end position="19"/>
    </location>
</feature>
<reference evidence="4" key="1">
    <citation type="journal article" date="2023" name="Mol. Phylogenet. Evol.">
        <title>Genome-scale phylogeny and comparative genomics of the fungal order Sordariales.</title>
        <authorList>
            <person name="Hensen N."/>
            <person name="Bonometti L."/>
            <person name="Westerberg I."/>
            <person name="Brannstrom I.O."/>
            <person name="Guillou S."/>
            <person name="Cros-Aarteil S."/>
            <person name="Calhoun S."/>
            <person name="Haridas S."/>
            <person name="Kuo A."/>
            <person name="Mondo S."/>
            <person name="Pangilinan J."/>
            <person name="Riley R."/>
            <person name="LaButti K."/>
            <person name="Andreopoulos B."/>
            <person name="Lipzen A."/>
            <person name="Chen C."/>
            <person name="Yan M."/>
            <person name="Daum C."/>
            <person name="Ng V."/>
            <person name="Clum A."/>
            <person name="Steindorff A."/>
            <person name="Ohm R.A."/>
            <person name="Martin F."/>
            <person name="Silar P."/>
            <person name="Natvig D.O."/>
            <person name="Lalanne C."/>
            <person name="Gautier V."/>
            <person name="Ament-Velasquez S.L."/>
            <person name="Kruys A."/>
            <person name="Hutchinson M.I."/>
            <person name="Powell A.J."/>
            <person name="Barry K."/>
            <person name="Miller A.N."/>
            <person name="Grigoriev I.V."/>
            <person name="Debuchy R."/>
            <person name="Gladieux P."/>
            <person name="Hiltunen Thoren M."/>
            <person name="Johannesson H."/>
        </authorList>
    </citation>
    <scope>NUCLEOTIDE SEQUENCE</scope>
    <source>
        <strain evidence="4">CBS 508.74</strain>
    </source>
</reference>
<organism evidence="4 5">
    <name type="scientific">Canariomyces notabilis</name>
    <dbReference type="NCBI Taxonomy" id="2074819"/>
    <lineage>
        <taxon>Eukaryota</taxon>
        <taxon>Fungi</taxon>
        <taxon>Dikarya</taxon>
        <taxon>Ascomycota</taxon>
        <taxon>Pezizomycotina</taxon>
        <taxon>Sordariomycetes</taxon>
        <taxon>Sordariomycetidae</taxon>
        <taxon>Sordariales</taxon>
        <taxon>Chaetomiaceae</taxon>
        <taxon>Canariomyces</taxon>
    </lineage>
</organism>
<feature type="domain" description="DUF7735" evidence="3">
    <location>
        <begin position="30"/>
        <end position="170"/>
    </location>
</feature>
<dbReference type="InterPro" id="IPR056637">
    <property type="entry name" value="DUF7735"/>
</dbReference>
<dbReference type="GeneID" id="89941390"/>
<proteinExistence type="predicted"/>
<reference evidence="4" key="2">
    <citation type="submission" date="2023-05" db="EMBL/GenBank/DDBJ databases">
        <authorList>
            <consortium name="Lawrence Berkeley National Laboratory"/>
            <person name="Steindorff A."/>
            <person name="Hensen N."/>
            <person name="Bonometti L."/>
            <person name="Westerberg I."/>
            <person name="Brannstrom I.O."/>
            <person name="Guillou S."/>
            <person name="Cros-Aarteil S."/>
            <person name="Calhoun S."/>
            <person name="Haridas S."/>
            <person name="Kuo A."/>
            <person name="Mondo S."/>
            <person name="Pangilinan J."/>
            <person name="Riley R."/>
            <person name="Labutti K."/>
            <person name="Andreopoulos B."/>
            <person name="Lipzen A."/>
            <person name="Chen C."/>
            <person name="Yanf M."/>
            <person name="Daum C."/>
            <person name="Ng V."/>
            <person name="Clum A."/>
            <person name="Ohm R."/>
            <person name="Martin F."/>
            <person name="Silar P."/>
            <person name="Natvig D."/>
            <person name="Lalanne C."/>
            <person name="Gautier V."/>
            <person name="Ament-Velasquez S.L."/>
            <person name="Kruys A."/>
            <person name="Hutchinson M.I."/>
            <person name="Powell A.J."/>
            <person name="Barry K."/>
            <person name="Miller A.N."/>
            <person name="Grigoriev I.V."/>
            <person name="Debuchy R."/>
            <person name="Gladieux P."/>
            <person name="Thoren M.H."/>
            <person name="Johannesson H."/>
        </authorList>
    </citation>
    <scope>NUCLEOTIDE SEQUENCE</scope>
    <source>
        <strain evidence="4">CBS 508.74</strain>
    </source>
</reference>
<sequence>MKRTTNTLGLLALVSTALAAETHITAAEWAVPTQTNDPYQCATRDIPHYLTAGPSPSGALSSALLSYEENLYETCTRATSGPFQPCPVPPRSQLCAFSTAVPTSLLPAYSSYASSAASWWSAGNGDVVVSLVQECPYLWYDSLLMNPASGSNLNRTVAHAQCWAEAHPTGSESGGLTTLSATGTSTASQAGVAGSTATPTGNGGVRGRTGVGDGSSWMMAGSGMGMAAAMNVGLL</sequence>
<keyword evidence="5" id="KW-1185">Reference proteome</keyword>
<feature type="compositionally biased region" description="Low complexity" evidence="1">
    <location>
        <begin position="170"/>
        <end position="200"/>
    </location>
</feature>
<dbReference type="RefSeq" id="XP_064675490.1">
    <property type="nucleotide sequence ID" value="XM_064817265.1"/>
</dbReference>
<feature type="compositionally biased region" description="Gly residues" evidence="1">
    <location>
        <begin position="201"/>
        <end position="213"/>
    </location>
</feature>
<gene>
    <name evidence="4" type="ORF">N656DRAFT_794327</name>
</gene>
<dbReference type="Proteomes" id="UP001302812">
    <property type="component" value="Unassembled WGS sequence"/>
</dbReference>
<comment type="caution">
    <text evidence="4">The sequence shown here is derived from an EMBL/GenBank/DDBJ whole genome shotgun (WGS) entry which is preliminary data.</text>
</comment>
<keyword evidence="2" id="KW-0732">Signal</keyword>
<dbReference type="AlphaFoldDB" id="A0AAN6YXN3"/>